<evidence type="ECO:0000259" key="8">
    <source>
        <dbReference type="PROSITE" id="PS51007"/>
    </source>
</evidence>
<evidence type="ECO:0000256" key="2">
    <source>
        <dbReference type="ARBA" id="ARBA00022617"/>
    </source>
</evidence>
<dbReference type="RefSeq" id="WP_138288592.1">
    <property type="nucleotide sequence ID" value="NZ_CP058350.1"/>
</dbReference>
<evidence type="ECO:0000256" key="1">
    <source>
        <dbReference type="ARBA" id="ARBA00022448"/>
    </source>
</evidence>
<name>A0ABX6QJQ0_9HYPH</name>
<keyword evidence="2 6" id="KW-0349">Heme</keyword>
<dbReference type="PROSITE" id="PS51007">
    <property type="entry name" value="CYTC"/>
    <property type="match status" value="1"/>
</dbReference>
<dbReference type="InterPro" id="IPR002327">
    <property type="entry name" value="Cyt_c_1A/1B"/>
</dbReference>
<dbReference type="Proteomes" id="UP000308530">
    <property type="component" value="Chromosome"/>
</dbReference>
<keyword evidence="1" id="KW-0813">Transport</keyword>
<dbReference type="InterPro" id="IPR009056">
    <property type="entry name" value="Cyt_c-like_dom"/>
</dbReference>
<keyword evidence="5 6" id="KW-0408">Iron</keyword>
<dbReference type="InterPro" id="IPR036909">
    <property type="entry name" value="Cyt_c-like_dom_sf"/>
</dbReference>
<feature type="signal peptide" evidence="7">
    <location>
        <begin position="1"/>
        <end position="22"/>
    </location>
</feature>
<evidence type="ECO:0000256" key="5">
    <source>
        <dbReference type="ARBA" id="ARBA00023004"/>
    </source>
</evidence>
<dbReference type="Gene3D" id="1.10.760.10">
    <property type="entry name" value="Cytochrome c-like domain"/>
    <property type="match status" value="1"/>
</dbReference>
<evidence type="ECO:0000256" key="7">
    <source>
        <dbReference type="SAM" id="SignalP"/>
    </source>
</evidence>
<keyword evidence="7" id="KW-0732">Signal</keyword>
<dbReference type="PANTHER" id="PTHR11961">
    <property type="entry name" value="CYTOCHROME C"/>
    <property type="match status" value="1"/>
</dbReference>
<sequence>MPKMTAAYALAALFLVPSMAMAQEGDVAAGEQVFKKCSACHNVETDKNKVGPHLQNVFGRQPGALEGFKYSNAMVAFGEGKVWDDALMTEYLANPRGVVKGTRMAFAGLKDEKELADVIAYLKQFSTAQ</sequence>
<evidence type="ECO:0000256" key="3">
    <source>
        <dbReference type="ARBA" id="ARBA00022723"/>
    </source>
</evidence>
<evidence type="ECO:0000256" key="6">
    <source>
        <dbReference type="PROSITE-ProRule" id="PRU00433"/>
    </source>
</evidence>
<proteinExistence type="predicted"/>
<evidence type="ECO:0000256" key="4">
    <source>
        <dbReference type="ARBA" id="ARBA00022982"/>
    </source>
</evidence>
<protein>
    <submittedName>
        <fullName evidence="9">Cytochrome c family protein</fullName>
    </submittedName>
</protein>
<reference evidence="9 10" key="1">
    <citation type="submission" date="2020-06" db="EMBL/GenBank/DDBJ databases">
        <title>Genome sequence of Rhizobium sp strain ADMK78.</title>
        <authorList>
            <person name="Rahi P."/>
        </authorList>
    </citation>
    <scope>NUCLEOTIDE SEQUENCE [LARGE SCALE GENOMIC DNA]</scope>
    <source>
        <strain evidence="9 10">ADMK78</strain>
    </source>
</reference>
<keyword evidence="4" id="KW-0249">Electron transport</keyword>
<dbReference type="EMBL" id="CP058350">
    <property type="protein sequence ID" value="QLF68507.1"/>
    <property type="molecule type" value="Genomic_DNA"/>
</dbReference>
<dbReference type="Pfam" id="PF00034">
    <property type="entry name" value="Cytochrom_C"/>
    <property type="match status" value="1"/>
</dbReference>
<evidence type="ECO:0000313" key="9">
    <source>
        <dbReference type="EMBL" id="QLF68507.1"/>
    </source>
</evidence>
<feature type="domain" description="Cytochrome c" evidence="8">
    <location>
        <begin position="25"/>
        <end position="126"/>
    </location>
</feature>
<accession>A0ABX6QJQ0</accession>
<evidence type="ECO:0000313" key="10">
    <source>
        <dbReference type="Proteomes" id="UP000308530"/>
    </source>
</evidence>
<feature type="chain" id="PRO_5045068784" evidence="7">
    <location>
        <begin position="23"/>
        <end position="129"/>
    </location>
</feature>
<keyword evidence="10" id="KW-1185">Reference proteome</keyword>
<organism evidence="9 10">
    <name type="scientific">Peteryoungia desertarenae</name>
    <dbReference type="NCBI Taxonomy" id="1813451"/>
    <lineage>
        <taxon>Bacteria</taxon>
        <taxon>Pseudomonadati</taxon>
        <taxon>Pseudomonadota</taxon>
        <taxon>Alphaproteobacteria</taxon>
        <taxon>Hyphomicrobiales</taxon>
        <taxon>Rhizobiaceae</taxon>
        <taxon>Peteryoungia</taxon>
    </lineage>
</organism>
<gene>
    <name evidence="9" type="ORF">FE840_002480</name>
</gene>
<keyword evidence="3 6" id="KW-0479">Metal-binding</keyword>
<dbReference type="PRINTS" id="PR00604">
    <property type="entry name" value="CYTCHRMECIAB"/>
</dbReference>
<dbReference type="SUPFAM" id="SSF46626">
    <property type="entry name" value="Cytochrome c"/>
    <property type="match status" value="1"/>
</dbReference>